<evidence type="ECO:0000313" key="3">
    <source>
        <dbReference type="EMBL" id="KAH7065199.1"/>
    </source>
</evidence>
<dbReference type="InterPro" id="IPR001753">
    <property type="entry name" value="Enoyl-CoA_hydra/iso"/>
</dbReference>
<proteinExistence type="inferred from homology"/>
<comment type="similarity">
    <text evidence="1">Belongs to the enoyl-CoA hydratase/isomerase family.</text>
</comment>
<dbReference type="InterPro" id="IPR014748">
    <property type="entry name" value="Enoyl-CoA_hydra_C"/>
</dbReference>
<dbReference type="Pfam" id="PF00378">
    <property type="entry name" value="ECH_1"/>
    <property type="match status" value="1"/>
</dbReference>
<dbReference type="CDD" id="cd06558">
    <property type="entry name" value="crotonase-like"/>
    <property type="match status" value="1"/>
</dbReference>
<gene>
    <name evidence="3" type="ORF">B0J12DRAFT_639439</name>
</gene>
<dbReference type="PANTHER" id="PTHR43684">
    <property type="match status" value="1"/>
</dbReference>
<keyword evidence="4" id="KW-1185">Reference proteome</keyword>
<dbReference type="InterPro" id="IPR029045">
    <property type="entry name" value="ClpP/crotonase-like_dom_sf"/>
</dbReference>
<dbReference type="Gene3D" id="3.90.226.10">
    <property type="entry name" value="2-enoyl-CoA Hydratase, Chain A, domain 1"/>
    <property type="match status" value="1"/>
</dbReference>
<dbReference type="PANTHER" id="PTHR43684:SF4">
    <property type="entry name" value="ENOYL-COA HYDRATASE_ISOMERASE FAMILY PROTEIN (AFU_ORTHOLOGUE AFUA_1G01890)"/>
    <property type="match status" value="1"/>
</dbReference>
<evidence type="ECO:0000256" key="1">
    <source>
        <dbReference type="ARBA" id="ARBA00005254"/>
    </source>
</evidence>
<dbReference type="InterPro" id="IPR051053">
    <property type="entry name" value="ECH/Chromodomain_protein"/>
</dbReference>
<protein>
    <submittedName>
        <fullName evidence="3">ClpP/crotonase-like domain-containing protein</fullName>
    </submittedName>
</protein>
<dbReference type="EMBL" id="JAGTJR010000001">
    <property type="protein sequence ID" value="KAH7065199.1"/>
    <property type="molecule type" value="Genomic_DNA"/>
</dbReference>
<organism evidence="3 4">
    <name type="scientific">Macrophomina phaseolina</name>
    <dbReference type="NCBI Taxonomy" id="35725"/>
    <lineage>
        <taxon>Eukaryota</taxon>
        <taxon>Fungi</taxon>
        <taxon>Dikarya</taxon>
        <taxon>Ascomycota</taxon>
        <taxon>Pezizomycotina</taxon>
        <taxon>Dothideomycetes</taxon>
        <taxon>Dothideomycetes incertae sedis</taxon>
        <taxon>Botryosphaeriales</taxon>
        <taxon>Botryosphaeriaceae</taxon>
        <taxon>Macrophomina</taxon>
    </lineage>
</organism>
<evidence type="ECO:0000313" key="4">
    <source>
        <dbReference type="Proteomes" id="UP000774617"/>
    </source>
</evidence>
<name>A0ABQ8GVA7_9PEZI</name>
<keyword evidence="2" id="KW-0843">Virulence</keyword>
<dbReference type="SUPFAM" id="SSF52096">
    <property type="entry name" value="ClpP/crotonase"/>
    <property type="match status" value="1"/>
</dbReference>
<dbReference type="Proteomes" id="UP000774617">
    <property type="component" value="Unassembled WGS sequence"/>
</dbReference>
<dbReference type="Gene3D" id="1.10.12.10">
    <property type="entry name" value="Lyase 2-enoyl-coa Hydratase, Chain A, domain 2"/>
    <property type="match status" value="1"/>
</dbReference>
<reference evidence="3 4" key="1">
    <citation type="journal article" date="2021" name="Nat. Commun.">
        <title>Genetic determinants of endophytism in the Arabidopsis root mycobiome.</title>
        <authorList>
            <person name="Mesny F."/>
            <person name="Miyauchi S."/>
            <person name="Thiergart T."/>
            <person name="Pickel B."/>
            <person name="Atanasova L."/>
            <person name="Karlsson M."/>
            <person name="Huettel B."/>
            <person name="Barry K.W."/>
            <person name="Haridas S."/>
            <person name="Chen C."/>
            <person name="Bauer D."/>
            <person name="Andreopoulos W."/>
            <person name="Pangilinan J."/>
            <person name="LaButti K."/>
            <person name="Riley R."/>
            <person name="Lipzen A."/>
            <person name="Clum A."/>
            <person name="Drula E."/>
            <person name="Henrissat B."/>
            <person name="Kohler A."/>
            <person name="Grigoriev I.V."/>
            <person name="Martin F.M."/>
            <person name="Hacquard S."/>
        </authorList>
    </citation>
    <scope>NUCLEOTIDE SEQUENCE [LARGE SCALE GENOMIC DNA]</scope>
    <source>
        <strain evidence="3 4">MPI-SDFR-AT-0080</strain>
    </source>
</reference>
<comment type="caution">
    <text evidence="3">The sequence shown here is derived from an EMBL/GenBank/DDBJ whole genome shotgun (WGS) entry which is preliminary data.</text>
</comment>
<evidence type="ECO:0000256" key="2">
    <source>
        <dbReference type="ARBA" id="ARBA00023026"/>
    </source>
</evidence>
<sequence length="310" mass="33836">MSTIELPSSYSALPLNHIRLSHHPASSPTPTPIIVLTLYRPGKHNAFTGTMMTELEHAFTLLSADDRVRCIVVTGHGPIFCAGADLEIGFTGGQERINDHRDGGGRAALAIHRCRKPVIGALQGSAVGVGITMALPMAIRVAYKDAKIGFVFARRGLVMEACSSFFLPRLIGHARAMHVTTTGAVYKAGDKLLEPLFTELCDRPDEVLPRALTIAEDVAENTSVVSTNLMKEMMWRDTGSAEAQHLLDSRILYEMFSSKDNKEGVQSFLEKRKPKFSGTMSNDAPSAYPWWTPVDTAGVPKVEQDTKSKL</sequence>
<accession>A0ABQ8GVA7</accession>